<dbReference type="SUPFAM" id="SSF101262">
    <property type="entry name" value="Methenyltetrahydrofolate cyclohydrolase-like"/>
    <property type="match status" value="1"/>
</dbReference>
<keyword evidence="1" id="KW-0175">Coiled coil</keyword>
<dbReference type="Gene3D" id="1.20.120.680">
    <property type="entry name" value="Formiminotetrahydrofolate cyclodeaminase monomer, up-and-down helical bundle"/>
    <property type="match status" value="1"/>
</dbReference>
<gene>
    <name evidence="4" type="ORF">SAMN05192551_102143</name>
</gene>
<accession>A0A1I3C1K4</accession>
<sequence length="210" mass="22848">MKWVEESVERFINELGSKNAVPGGGGAAALLGGVGVALAGMVANLSATKKKTEEQKNRIAALLEESKKLQERFLELTDLDAENFLPLSKAYGLPTDTEEQKEQKEKVLEEALKKACEVPVETVVICHKAIDIHHELVHLSSKLVISDVGVGVQALRAGLLSAKLNVDINLKLIKDENFIGETRQKIDSLIPDGLKKADDVFEIVESAINK</sequence>
<dbReference type="InterPro" id="IPR036178">
    <property type="entry name" value="Formintransfe-cycloase-like_sf"/>
</dbReference>
<evidence type="ECO:0000256" key="1">
    <source>
        <dbReference type="SAM" id="Coils"/>
    </source>
</evidence>
<evidence type="ECO:0000259" key="3">
    <source>
        <dbReference type="Pfam" id="PF04961"/>
    </source>
</evidence>
<organism evidence="4 5">
    <name type="scientific">Tindallia magadiensis</name>
    <dbReference type="NCBI Taxonomy" id="69895"/>
    <lineage>
        <taxon>Bacteria</taxon>
        <taxon>Bacillati</taxon>
        <taxon>Bacillota</taxon>
        <taxon>Clostridia</taxon>
        <taxon>Peptostreptococcales</taxon>
        <taxon>Tindalliaceae</taxon>
        <taxon>Tindallia</taxon>
    </lineage>
</organism>
<reference evidence="5" key="1">
    <citation type="submission" date="2016-10" db="EMBL/GenBank/DDBJ databases">
        <authorList>
            <person name="Varghese N."/>
            <person name="Submissions S."/>
        </authorList>
    </citation>
    <scope>NUCLEOTIDE SEQUENCE [LARGE SCALE GENOMIC DNA]</scope>
    <source>
        <strain evidence="5">Z-7934</strain>
    </source>
</reference>
<dbReference type="EMBL" id="FOQA01000002">
    <property type="protein sequence ID" value="SFH68196.1"/>
    <property type="molecule type" value="Genomic_DNA"/>
</dbReference>
<dbReference type="GO" id="GO:0003824">
    <property type="term" value="F:catalytic activity"/>
    <property type="evidence" value="ECO:0007669"/>
    <property type="project" value="InterPro"/>
</dbReference>
<dbReference type="InterPro" id="IPR007044">
    <property type="entry name" value="Cyclodeamin/CycHdrlase"/>
</dbReference>
<dbReference type="AlphaFoldDB" id="A0A1I3C1K4"/>
<dbReference type="Proteomes" id="UP000199287">
    <property type="component" value="Unassembled WGS sequence"/>
</dbReference>
<evidence type="ECO:0000313" key="5">
    <source>
        <dbReference type="Proteomes" id="UP000199287"/>
    </source>
</evidence>
<evidence type="ECO:0000313" key="4">
    <source>
        <dbReference type="EMBL" id="SFH68196.1"/>
    </source>
</evidence>
<keyword evidence="2" id="KW-0812">Transmembrane</keyword>
<keyword evidence="2" id="KW-1133">Transmembrane helix</keyword>
<keyword evidence="5" id="KW-1185">Reference proteome</keyword>
<evidence type="ECO:0000256" key="2">
    <source>
        <dbReference type="SAM" id="Phobius"/>
    </source>
</evidence>
<dbReference type="RefSeq" id="WP_093370333.1">
    <property type="nucleotide sequence ID" value="NZ_FOQA01000002.1"/>
</dbReference>
<feature type="coiled-coil region" evidence="1">
    <location>
        <begin position="45"/>
        <end position="79"/>
    </location>
</feature>
<name>A0A1I3C1K4_9FIRM</name>
<dbReference type="OrthoDB" id="7959174at2"/>
<keyword evidence="2" id="KW-0472">Membrane</keyword>
<feature type="domain" description="Cyclodeaminase/cyclohydrolase" evidence="3">
    <location>
        <begin position="7"/>
        <end position="187"/>
    </location>
</feature>
<feature type="transmembrane region" description="Helical" evidence="2">
    <location>
        <begin position="27"/>
        <end position="47"/>
    </location>
</feature>
<proteinExistence type="predicted"/>
<dbReference type="Pfam" id="PF04961">
    <property type="entry name" value="FTCD_C"/>
    <property type="match status" value="1"/>
</dbReference>
<protein>
    <submittedName>
        <fullName evidence="4">Formiminotetrahydrofolate cyclodeaminase</fullName>
    </submittedName>
</protein>
<dbReference type="STRING" id="69895.SAMN05192551_102143"/>